<name>A0A9N9RZ38_9DIPT</name>
<reference evidence="3" key="1">
    <citation type="submission" date="2022-01" db="EMBL/GenBank/DDBJ databases">
        <authorList>
            <person name="King R."/>
        </authorList>
    </citation>
    <scope>NUCLEOTIDE SEQUENCE</scope>
</reference>
<feature type="region of interest" description="Disordered" evidence="1">
    <location>
        <begin position="192"/>
        <end position="247"/>
    </location>
</feature>
<feature type="region of interest" description="Disordered" evidence="1">
    <location>
        <begin position="999"/>
        <end position="1022"/>
    </location>
</feature>
<dbReference type="Proteomes" id="UP001153620">
    <property type="component" value="Chromosome 3"/>
</dbReference>
<organism evidence="3 4">
    <name type="scientific">Chironomus riparius</name>
    <dbReference type="NCBI Taxonomy" id="315576"/>
    <lineage>
        <taxon>Eukaryota</taxon>
        <taxon>Metazoa</taxon>
        <taxon>Ecdysozoa</taxon>
        <taxon>Arthropoda</taxon>
        <taxon>Hexapoda</taxon>
        <taxon>Insecta</taxon>
        <taxon>Pterygota</taxon>
        <taxon>Neoptera</taxon>
        <taxon>Endopterygota</taxon>
        <taxon>Diptera</taxon>
        <taxon>Nematocera</taxon>
        <taxon>Chironomoidea</taxon>
        <taxon>Chironomidae</taxon>
        <taxon>Chironominae</taxon>
        <taxon>Chironomus</taxon>
    </lineage>
</organism>
<feature type="chain" id="PRO_5040122413" evidence="2">
    <location>
        <begin position="17"/>
        <end position="1375"/>
    </location>
</feature>
<feature type="compositionally biased region" description="Polar residues" evidence="1">
    <location>
        <begin position="421"/>
        <end position="433"/>
    </location>
</feature>
<sequence>MKSIIVFNVLLAIAHAQLDMTSDKKMEYEDNIAEESQSNERVFKDVLGSKPIFNDGKPFYVQRDPTTGTFDFNSKKTVGLSNDIPISRKDEIVGGSMKGHDINSIGHTFHDYLNIPVKYSSSKFVYPLISSSYANFKYQGSNKNHQSNHKNYTSTLGTTTMSPKYFTHIITSKSYTESTTKAPAPTRRIYTISTTEKPKPTTSTTRQTSTTTKKPETTTTTTTTKAPETTSTSTKAPETTTSTTIQKTSPTTIYTTESSEAPSTVKYSSTIIQSNQFPSTFKKYVDSSETRKKFTTRAPEPSPTMPANPVKFLDDLLQTIERKEQTTATTYRPQIDRLSFATSMPLRPSAFKPMPTDSSQKDHSQKVVFEKGVDPAAMTLSEIFNSIAGNDNLSEEKNEIIYEPADSINIEVKKPLPLSPISTLQTTPTPSINQQQHKTLQQQMKEPQNGKPNQFVDFSNNKYAGSPPQSSYAPQHTPQFGSSHIGFPDDTFDDYVEFENPGDQYVRYEVQKPNLNVDKYNQMPIPNMNNVVISPGQNSASFVLGSQQNVGSIGIGSSLGVGTPTFPENKGPVKMGQVINDEPPVRAGVNPIQASIRFPSDIDSNFDNAPIIKGTFKYEGSTEAVQPPQALSQNQPMQFNSHAHNNQKPLIFPSSEQNVMQAELSVGIPAPAQQPSNPSQIIFENVNDIYEKVNEKKKAPPKEIKSNELPPPMSLVPPNQHQYNQFNRQPQYGPQKRIQKPNILPQFRPNSRVSQGHPHYRPEIGSVRVQHPQFRPFPPQQAIPKVGLPPMNPNMRRNPQNQQGPPQYFNRPRPQNVPQNIPQNMEANRRVFNVPPPQQFPYADRYMKPPPMQQPPTYYLNRPISANPPETMQMQQRPSIIPYQDVELHKSLPPTPAIQTINSSVNVNTEDGSGILEPVITLQMLQQKKPGSAKLNIPSVPNEISQDLSYQPSYQQSYQQQPQAIMPQAQTLQTIPKNHKGEPIPYKNDPSVYVVYPVTSNNSPSAQTQQHVDLPNEEHHEEKSDEYPIKHEYQNTPFAVVSHFEQEPLLMKKDRKRPAFPYQIEKPNPPHVTEPQIPVKFNVQHVHPVYNIGEEPHNPISSKLTRVTEKPIAIAYTPTEPNRVSPPMSYYQHIQPQNLYNSNKFSLPNYAGPVISEIIDDYDYYHKNPAHLNGGEELNDYHRPHYDFEAPFHASVSLTPEVTNPYQGWSIVTKPTESPNKIDRSDHNLVDSNEEVSTKKFDPNEFHPVLESGFQPIYSSNRVSTAPELVRGESHELSSSLALSQPTTSIKPQSTTQSTLLISSSSNENKKRFESVSTSAPKVAVTTTSTTAKPIEINKAPQSMAIDSLEALFDSLTRDYDDDESNKSENESRSL</sequence>
<gene>
    <name evidence="3" type="ORF">CHIRRI_LOCUS9412</name>
</gene>
<dbReference type="OrthoDB" id="7482953at2759"/>
<evidence type="ECO:0000313" key="3">
    <source>
        <dbReference type="EMBL" id="CAG9806557.1"/>
    </source>
</evidence>
<dbReference type="EMBL" id="OU895879">
    <property type="protein sequence ID" value="CAG9806557.1"/>
    <property type="molecule type" value="Genomic_DNA"/>
</dbReference>
<feature type="compositionally biased region" description="Polar residues" evidence="1">
    <location>
        <begin position="999"/>
        <end position="1011"/>
    </location>
</feature>
<evidence type="ECO:0000256" key="1">
    <source>
        <dbReference type="SAM" id="MobiDB-lite"/>
    </source>
</evidence>
<feature type="signal peptide" evidence="2">
    <location>
        <begin position="1"/>
        <end position="16"/>
    </location>
</feature>
<keyword evidence="2" id="KW-0732">Signal</keyword>
<accession>A0A9N9RZ38</accession>
<feature type="compositionally biased region" description="Low complexity" evidence="1">
    <location>
        <begin position="434"/>
        <end position="443"/>
    </location>
</feature>
<reference evidence="3" key="2">
    <citation type="submission" date="2022-10" db="EMBL/GenBank/DDBJ databases">
        <authorList>
            <consortium name="ENA_rothamsted_submissions"/>
            <consortium name="culmorum"/>
            <person name="King R."/>
        </authorList>
    </citation>
    <scope>NUCLEOTIDE SEQUENCE</scope>
</reference>
<protein>
    <submittedName>
        <fullName evidence="3">Uncharacterized protein</fullName>
    </submittedName>
</protein>
<evidence type="ECO:0000256" key="2">
    <source>
        <dbReference type="SAM" id="SignalP"/>
    </source>
</evidence>
<proteinExistence type="predicted"/>
<feature type="region of interest" description="Disordered" evidence="1">
    <location>
        <begin position="1277"/>
        <end position="1336"/>
    </location>
</feature>
<feature type="compositionally biased region" description="Low complexity" evidence="1">
    <location>
        <begin position="1315"/>
        <end position="1334"/>
    </location>
</feature>
<feature type="compositionally biased region" description="Polar residues" evidence="1">
    <location>
        <begin position="444"/>
        <end position="481"/>
    </location>
</feature>
<feature type="compositionally biased region" description="Low complexity" evidence="1">
    <location>
        <begin position="1293"/>
        <end position="1306"/>
    </location>
</feature>
<keyword evidence="4" id="KW-1185">Reference proteome</keyword>
<feature type="region of interest" description="Disordered" evidence="1">
    <location>
        <begin position="421"/>
        <end position="481"/>
    </location>
</feature>
<evidence type="ECO:0000313" key="4">
    <source>
        <dbReference type="Proteomes" id="UP001153620"/>
    </source>
</evidence>